<dbReference type="SUPFAM" id="SSF75516">
    <property type="entry name" value="Pheromone-binding domain of LuxR-like quorum-sensing transcription factors"/>
    <property type="match status" value="1"/>
</dbReference>
<dbReference type="GO" id="GO:0006355">
    <property type="term" value="P:regulation of DNA-templated transcription"/>
    <property type="evidence" value="ECO:0007669"/>
    <property type="project" value="InterPro"/>
</dbReference>
<dbReference type="SUPFAM" id="SSF46894">
    <property type="entry name" value="C-terminal effector domain of the bipartite response regulators"/>
    <property type="match status" value="1"/>
</dbReference>
<dbReference type="STRING" id="28094.SAMN06295900_109115"/>
<accession>A0A1X7FJK3</accession>
<keyword evidence="3" id="KW-0804">Transcription</keyword>
<dbReference type="Pfam" id="PF00196">
    <property type="entry name" value="GerE"/>
    <property type="match status" value="1"/>
</dbReference>
<evidence type="ECO:0000256" key="3">
    <source>
        <dbReference type="ARBA" id="ARBA00023163"/>
    </source>
</evidence>
<dbReference type="RefSeq" id="WP_085228661.1">
    <property type="nucleotide sequence ID" value="NZ_BSQD01000009.1"/>
</dbReference>
<dbReference type="Gene3D" id="1.10.10.10">
    <property type="entry name" value="Winged helix-like DNA-binding domain superfamily/Winged helix DNA-binding domain"/>
    <property type="match status" value="1"/>
</dbReference>
<feature type="domain" description="Transcription factor LuxR-like autoinducer-binding" evidence="5">
    <location>
        <begin position="62"/>
        <end position="207"/>
    </location>
</feature>
<dbReference type="InterPro" id="IPR005143">
    <property type="entry name" value="TF_LuxR_autoind-bd_dom"/>
</dbReference>
<dbReference type="InterPro" id="IPR036388">
    <property type="entry name" value="WH-like_DNA-bd_sf"/>
</dbReference>
<evidence type="ECO:0000313" key="6">
    <source>
        <dbReference type="EMBL" id="SMF53355.1"/>
    </source>
</evidence>
<dbReference type="Gene3D" id="3.30.450.80">
    <property type="entry name" value="Transcription factor LuxR-like, autoinducer-binding domain"/>
    <property type="match status" value="1"/>
</dbReference>
<protein>
    <submittedName>
        <fullName evidence="6">Transcriptional regulator, LuxR family</fullName>
    </submittedName>
</protein>
<dbReference type="AlphaFoldDB" id="A0A1X7FJK3"/>
<dbReference type="Proteomes" id="UP000192911">
    <property type="component" value="Unassembled WGS sequence"/>
</dbReference>
<keyword evidence="2" id="KW-0238">DNA-binding</keyword>
<dbReference type="InterPro" id="IPR016032">
    <property type="entry name" value="Sig_transdc_resp-reg_C-effctor"/>
</dbReference>
<keyword evidence="1" id="KW-0805">Transcription regulation</keyword>
<dbReference type="GO" id="GO:0003677">
    <property type="term" value="F:DNA binding"/>
    <property type="evidence" value="ECO:0007669"/>
    <property type="project" value="UniProtKB-KW"/>
</dbReference>
<evidence type="ECO:0000259" key="4">
    <source>
        <dbReference type="Pfam" id="PF00196"/>
    </source>
</evidence>
<sequence length="295" mass="33233">MTPFEGAPIVELFSRADVLAQQREQPDVAAMDAQAPAHAALNPFFTEAEDVSGKFDAFLSNFNECHQRMRAAGFSTLTYGAFEMVGQRMLYAHILRDLAPVSFIQPYFSNMWYEVDPRFAEMQQTGFPVAWGLGLIEERARACNDRRMQALAASLRTHNMRSGVIFALSAPQLGLRVSVGLASETHDHDWINDRVFGTALAISLAVHRFVQPFLEARVRRIRTVVLAHEQEAVLERLVQGFSDQGIADALQISLHKVGYHIHWLERVFNAQNRAQLAYLAGRRLRAWEPVALANQ</sequence>
<gene>
    <name evidence="6" type="ORF">SAMN06295900_109115</name>
</gene>
<name>A0A1X7FJK3_TRICW</name>
<evidence type="ECO:0000256" key="2">
    <source>
        <dbReference type="ARBA" id="ARBA00023125"/>
    </source>
</evidence>
<feature type="domain" description="HTH luxR-type" evidence="4">
    <location>
        <begin position="228"/>
        <end position="280"/>
    </location>
</feature>
<evidence type="ECO:0000259" key="5">
    <source>
        <dbReference type="Pfam" id="PF03472"/>
    </source>
</evidence>
<reference evidence="7" key="1">
    <citation type="submission" date="2017-04" db="EMBL/GenBank/DDBJ databases">
        <authorList>
            <person name="Varghese N."/>
            <person name="Submissions S."/>
        </authorList>
    </citation>
    <scope>NUCLEOTIDE SEQUENCE [LARGE SCALE GENOMIC DNA]</scope>
    <source>
        <strain evidence="7">Ballard 720</strain>
    </source>
</reference>
<dbReference type="Pfam" id="PF03472">
    <property type="entry name" value="Autoind_bind"/>
    <property type="match status" value="1"/>
</dbReference>
<dbReference type="InterPro" id="IPR036693">
    <property type="entry name" value="TF_LuxR_autoind-bd_dom_sf"/>
</dbReference>
<organism evidence="6 7">
    <name type="scientific">Trinickia caryophylli</name>
    <name type="common">Paraburkholderia caryophylli</name>
    <dbReference type="NCBI Taxonomy" id="28094"/>
    <lineage>
        <taxon>Bacteria</taxon>
        <taxon>Pseudomonadati</taxon>
        <taxon>Pseudomonadota</taxon>
        <taxon>Betaproteobacteria</taxon>
        <taxon>Burkholderiales</taxon>
        <taxon>Burkholderiaceae</taxon>
        <taxon>Trinickia</taxon>
    </lineage>
</organism>
<evidence type="ECO:0000256" key="1">
    <source>
        <dbReference type="ARBA" id="ARBA00023015"/>
    </source>
</evidence>
<dbReference type="GeneID" id="95549833"/>
<proteinExistence type="predicted"/>
<keyword evidence="7" id="KW-1185">Reference proteome</keyword>
<evidence type="ECO:0000313" key="7">
    <source>
        <dbReference type="Proteomes" id="UP000192911"/>
    </source>
</evidence>
<dbReference type="InterPro" id="IPR000792">
    <property type="entry name" value="Tscrpt_reg_LuxR_C"/>
</dbReference>
<dbReference type="EMBL" id="FXAH01000009">
    <property type="protein sequence ID" value="SMF53355.1"/>
    <property type="molecule type" value="Genomic_DNA"/>
</dbReference>
<dbReference type="OrthoDB" id="9021352at2"/>